<keyword evidence="2" id="KW-1185">Reference proteome</keyword>
<evidence type="ECO:0000313" key="2">
    <source>
        <dbReference type="Proteomes" id="UP000593890"/>
    </source>
</evidence>
<gene>
    <name evidence="1" type="ORF">C12CBH8_06060</name>
</gene>
<name>A0A7I8CZQ1_9FIRM</name>
<accession>A0A7I8CZQ1</accession>
<evidence type="ECO:0008006" key="3">
    <source>
        <dbReference type="Google" id="ProtNLM"/>
    </source>
</evidence>
<reference evidence="2" key="1">
    <citation type="submission" date="2020-07" db="EMBL/GenBank/DDBJ databases">
        <title>Complete genome sequencing of Clostridia bacterium strain 12CBH8.</title>
        <authorList>
            <person name="Sakamoto M."/>
            <person name="Murakami T."/>
            <person name="Mori H."/>
        </authorList>
    </citation>
    <scope>NUCLEOTIDE SEQUENCE [LARGE SCALE GENOMIC DNA]</scope>
    <source>
        <strain evidence="2">12CBH8</strain>
    </source>
</reference>
<dbReference type="KEGG" id="sman:C12CBH8_06060"/>
<dbReference type="Proteomes" id="UP000593890">
    <property type="component" value="Chromosome"/>
</dbReference>
<proteinExistence type="predicted"/>
<sequence length="126" mass="14138">MKRIWTAVALLLIISILGGIGIAVVHRQTDTLTDTIGQAQDAALNGEIQKAIEISQELSRQWKKSDVLLSIMIRHDQMDHIVFSIESMIPHLQQDQIDDFLDDCTSCTIALTEIWNSEVPSLENIL</sequence>
<dbReference type="InterPro" id="IPR025373">
    <property type="entry name" value="DUF4363"/>
</dbReference>
<evidence type="ECO:0000313" key="1">
    <source>
        <dbReference type="EMBL" id="BCI59967.1"/>
    </source>
</evidence>
<protein>
    <recommendedName>
        <fullName evidence="3">DUF4363 domain-containing protein</fullName>
    </recommendedName>
</protein>
<dbReference type="EMBL" id="AP023321">
    <property type="protein sequence ID" value="BCI59967.1"/>
    <property type="molecule type" value="Genomic_DNA"/>
</dbReference>
<dbReference type="Pfam" id="PF14276">
    <property type="entry name" value="DUF4363"/>
    <property type="match status" value="1"/>
</dbReference>
<organism evidence="1 2">
    <name type="scientific">Solibaculum mannosilyticum</name>
    <dbReference type="NCBI Taxonomy" id="2780922"/>
    <lineage>
        <taxon>Bacteria</taxon>
        <taxon>Bacillati</taxon>
        <taxon>Bacillota</taxon>
        <taxon>Clostridia</taxon>
        <taxon>Eubacteriales</taxon>
        <taxon>Oscillospiraceae</taxon>
        <taxon>Solibaculum</taxon>
    </lineage>
</organism>
<dbReference type="AlphaFoldDB" id="A0A7I8CZQ1"/>
<dbReference type="RefSeq" id="WP_090266441.1">
    <property type="nucleotide sequence ID" value="NZ_AP023321.1"/>
</dbReference>